<dbReference type="AlphaFoldDB" id="A0A8H6CZ94"/>
<feature type="region of interest" description="Disordered" evidence="2">
    <location>
        <begin position="43"/>
        <end position="91"/>
    </location>
</feature>
<gene>
    <name evidence="4" type="ORF">FMUND_15288</name>
</gene>
<evidence type="ECO:0000313" key="4">
    <source>
        <dbReference type="EMBL" id="KAF5697813.1"/>
    </source>
</evidence>
<keyword evidence="1" id="KW-0862">Zinc</keyword>
<keyword evidence="1" id="KW-0479">Metal-binding</keyword>
<dbReference type="GO" id="GO:0008270">
    <property type="term" value="F:zinc ion binding"/>
    <property type="evidence" value="ECO:0007669"/>
    <property type="project" value="UniProtKB-KW"/>
</dbReference>
<evidence type="ECO:0000259" key="3">
    <source>
        <dbReference type="PROSITE" id="PS50103"/>
    </source>
</evidence>
<dbReference type="OrthoDB" id="5355510at2759"/>
<feature type="compositionally biased region" description="Polar residues" evidence="2">
    <location>
        <begin position="354"/>
        <end position="368"/>
    </location>
</feature>
<dbReference type="PROSITE" id="PS50103">
    <property type="entry name" value="ZF_C3H1"/>
    <property type="match status" value="1"/>
</dbReference>
<keyword evidence="1" id="KW-0863">Zinc-finger</keyword>
<dbReference type="EMBL" id="JAAOAN010000974">
    <property type="protein sequence ID" value="KAF5697813.1"/>
    <property type="molecule type" value="Genomic_DNA"/>
</dbReference>
<feature type="region of interest" description="Disordered" evidence="2">
    <location>
        <begin position="1"/>
        <end position="22"/>
    </location>
</feature>
<feature type="compositionally biased region" description="Polar residues" evidence="2">
    <location>
        <begin position="43"/>
        <end position="70"/>
    </location>
</feature>
<sequence>MNRPSSMDLSQPSSNNHFHVVGGNGYPVQVSYGGWQQNTQVSQLSAPRGMTSGNWRGSQPSANPMNSSVPGNKHSLMSSPTHPSSSSNNGGGPVSISDCLNGYAYCVKRPDGLYTRLIPADMVPTLVELPATQTSAQGMVLLPDLHMQPPQGVPGMNQPVTFKAPTGPASHILQVISPWQYFATSFVLFVFSWSKTNVVLQTRIDRIVATSPAQQRRTKIYCDKWIHDGTCAFTQQGCKYKHEMPFDKATQQSLGLFHGFPKWWRDHQEELQKHRNRDLRAGSSQAILQSGWRDDGNEDVPQTATVLAPIGPERNQKSSKKNRLSQTREGLPSAPASEKRSLTGSETEWFMGSTAIQGWNGSSPSRSSVLAGHYIR</sequence>
<evidence type="ECO:0000313" key="5">
    <source>
        <dbReference type="Proteomes" id="UP000544331"/>
    </source>
</evidence>
<proteinExistence type="predicted"/>
<feature type="domain" description="C3H1-type" evidence="3">
    <location>
        <begin position="216"/>
        <end position="245"/>
    </location>
</feature>
<evidence type="ECO:0000256" key="2">
    <source>
        <dbReference type="SAM" id="MobiDB-lite"/>
    </source>
</evidence>
<comment type="caution">
    <text evidence="4">The sequence shown here is derived from an EMBL/GenBank/DDBJ whole genome shotgun (WGS) entry which is preliminary data.</text>
</comment>
<feature type="region of interest" description="Disordered" evidence="2">
    <location>
        <begin position="306"/>
        <end position="376"/>
    </location>
</feature>
<accession>A0A8H6CZ94</accession>
<name>A0A8H6CZ94_9HYPO</name>
<organism evidence="4 5">
    <name type="scientific">Fusarium mundagurra</name>
    <dbReference type="NCBI Taxonomy" id="1567541"/>
    <lineage>
        <taxon>Eukaryota</taxon>
        <taxon>Fungi</taxon>
        <taxon>Dikarya</taxon>
        <taxon>Ascomycota</taxon>
        <taxon>Pezizomycotina</taxon>
        <taxon>Sordariomycetes</taxon>
        <taxon>Hypocreomycetidae</taxon>
        <taxon>Hypocreales</taxon>
        <taxon>Nectriaceae</taxon>
        <taxon>Fusarium</taxon>
        <taxon>Fusarium fujikuroi species complex</taxon>
    </lineage>
</organism>
<feature type="zinc finger region" description="C3H1-type" evidence="1">
    <location>
        <begin position="216"/>
        <end position="245"/>
    </location>
</feature>
<dbReference type="Proteomes" id="UP000544331">
    <property type="component" value="Unassembled WGS sequence"/>
</dbReference>
<keyword evidence="5" id="KW-1185">Reference proteome</keyword>
<evidence type="ECO:0000256" key="1">
    <source>
        <dbReference type="PROSITE-ProRule" id="PRU00723"/>
    </source>
</evidence>
<protein>
    <recommendedName>
        <fullName evidence="3">C3H1-type domain-containing protein</fullName>
    </recommendedName>
</protein>
<reference evidence="4 5" key="1">
    <citation type="submission" date="2020-05" db="EMBL/GenBank/DDBJ databases">
        <title>Identification and distribution of gene clusters putatively required for synthesis of sphingolipid metabolism inhibitors in phylogenetically diverse species of the filamentous fungus Fusarium.</title>
        <authorList>
            <person name="Kim H.-S."/>
            <person name="Busman M."/>
            <person name="Brown D.W."/>
            <person name="Divon H."/>
            <person name="Uhlig S."/>
            <person name="Proctor R.H."/>
        </authorList>
    </citation>
    <scope>NUCLEOTIDE SEQUENCE [LARGE SCALE GENOMIC DNA]</scope>
    <source>
        <strain evidence="4 5">NRRL 66235</strain>
    </source>
</reference>
<feature type="compositionally biased region" description="Low complexity" evidence="2">
    <location>
        <begin position="75"/>
        <end position="88"/>
    </location>
</feature>
<dbReference type="InterPro" id="IPR000571">
    <property type="entry name" value="Znf_CCCH"/>
</dbReference>
<feature type="compositionally biased region" description="Polar residues" evidence="2">
    <location>
        <begin position="1"/>
        <end position="17"/>
    </location>
</feature>